<reference evidence="5 6" key="1">
    <citation type="submission" date="2021-01" db="EMBL/GenBank/DDBJ databases">
        <title>Streptomyces acididurans sp. nov., isolated from a peat swamp forest soil.</title>
        <authorList>
            <person name="Chantavorakit T."/>
            <person name="Duangmal K."/>
        </authorList>
    </citation>
    <scope>NUCLEOTIDE SEQUENCE [LARGE SCALE GENOMIC DNA]</scope>
    <source>
        <strain evidence="5 6">KK5PA1</strain>
    </source>
</reference>
<evidence type="ECO:0000256" key="1">
    <source>
        <dbReference type="ARBA" id="ARBA00007362"/>
    </source>
</evidence>
<feature type="transmembrane region" description="Helical" evidence="3">
    <location>
        <begin position="186"/>
        <end position="206"/>
    </location>
</feature>
<keyword evidence="3" id="KW-1133">Transmembrane helix</keyword>
<dbReference type="InterPro" id="IPR037185">
    <property type="entry name" value="EmrE-like"/>
</dbReference>
<keyword evidence="3" id="KW-0472">Membrane</keyword>
<protein>
    <submittedName>
        <fullName evidence="5">DMT family transporter</fullName>
    </submittedName>
</protein>
<evidence type="ECO:0000256" key="3">
    <source>
        <dbReference type="SAM" id="Phobius"/>
    </source>
</evidence>
<dbReference type="InterPro" id="IPR052756">
    <property type="entry name" value="Alkyne_AA_exporter"/>
</dbReference>
<dbReference type="Proteomes" id="UP000749040">
    <property type="component" value="Unassembled WGS sequence"/>
</dbReference>
<feature type="transmembrane region" description="Helical" evidence="3">
    <location>
        <begin position="40"/>
        <end position="61"/>
    </location>
</feature>
<sequence length="342" mass="33886">MPSRTFSPGFLSARFLALAGTAVLWASAFPAIRVAVDGLGVAALSFLRLASAALALLAVGLRSGIRRPARGDLPLIALCGATGMTAYQVLLNWGEVHVPAGTASLIVASAPVFSVLLGAAFLGERPTRRVVLGSMVALGGCAVVALAGGAGGFSAGALIVLAAAVAQGVYHAATKPLLRRYSGLEVATYAMTAGLLLALPLLPAAVRATAHAPAGALGAAVYLGLLPSALGFVIWGYAVARLPLAVSTAALYLVPPIALVVSFVWLSEVPGAVELAGGAVTVAGVITVNRRPRHSPATGTASSAPPDQERPRAGERAGAAAAPGPGRGDGGGTGDGQATGFQ</sequence>
<dbReference type="PANTHER" id="PTHR12715">
    <property type="entry name" value="TRANSPORTER, DRUG/METABOLITE EXPORTER FAMILY"/>
    <property type="match status" value="1"/>
</dbReference>
<proteinExistence type="inferred from homology"/>
<feature type="transmembrane region" description="Helical" evidence="3">
    <location>
        <begin position="153"/>
        <end position="174"/>
    </location>
</feature>
<feature type="compositionally biased region" description="Gly residues" evidence="2">
    <location>
        <begin position="325"/>
        <end position="342"/>
    </location>
</feature>
<evidence type="ECO:0000313" key="6">
    <source>
        <dbReference type="Proteomes" id="UP000749040"/>
    </source>
</evidence>
<dbReference type="InterPro" id="IPR000620">
    <property type="entry name" value="EamA_dom"/>
</dbReference>
<dbReference type="RefSeq" id="WP_205363816.1">
    <property type="nucleotide sequence ID" value="NZ_JADKYB010000031.1"/>
</dbReference>
<keyword evidence="3" id="KW-0812">Transmembrane</keyword>
<feature type="transmembrane region" description="Helical" evidence="3">
    <location>
        <begin position="212"/>
        <end position="237"/>
    </location>
</feature>
<evidence type="ECO:0000313" key="5">
    <source>
        <dbReference type="EMBL" id="MBM9510118.1"/>
    </source>
</evidence>
<name>A0ABS2U3E0_9ACTN</name>
<dbReference type="EMBL" id="JADKYB010000031">
    <property type="protein sequence ID" value="MBM9510118.1"/>
    <property type="molecule type" value="Genomic_DNA"/>
</dbReference>
<keyword evidence="6" id="KW-1185">Reference proteome</keyword>
<feature type="domain" description="EamA" evidence="4">
    <location>
        <begin position="155"/>
        <end position="289"/>
    </location>
</feature>
<feature type="transmembrane region" description="Helical" evidence="3">
    <location>
        <begin position="130"/>
        <end position="147"/>
    </location>
</feature>
<feature type="domain" description="EamA" evidence="4">
    <location>
        <begin position="16"/>
        <end position="145"/>
    </location>
</feature>
<evidence type="ECO:0000259" key="4">
    <source>
        <dbReference type="Pfam" id="PF00892"/>
    </source>
</evidence>
<comment type="caution">
    <text evidence="5">The sequence shown here is derived from an EMBL/GenBank/DDBJ whole genome shotgun (WGS) entry which is preliminary data.</text>
</comment>
<dbReference type="SUPFAM" id="SSF103481">
    <property type="entry name" value="Multidrug resistance efflux transporter EmrE"/>
    <property type="match status" value="2"/>
</dbReference>
<feature type="transmembrane region" description="Helical" evidence="3">
    <location>
        <begin position="73"/>
        <end position="91"/>
    </location>
</feature>
<dbReference type="Pfam" id="PF00892">
    <property type="entry name" value="EamA"/>
    <property type="match status" value="2"/>
</dbReference>
<evidence type="ECO:0000256" key="2">
    <source>
        <dbReference type="SAM" id="MobiDB-lite"/>
    </source>
</evidence>
<feature type="region of interest" description="Disordered" evidence="2">
    <location>
        <begin position="291"/>
        <end position="342"/>
    </location>
</feature>
<gene>
    <name evidence="5" type="ORF">ITX44_37290</name>
</gene>
<comment type="similarity">
    <text evidence="1">Belongs to the EamA transporter family.</text>
</comment>
<accession>A0ABS2U3E0</accession>
<feature type="transmembrane region" description="Helical" evidence="3">
    <location>
        <begin position="103"/>
        <end position="123"/>
    </location>
</feature>
<feature type="transmembrane region" description="Helical" evidence="3">
    <location>
        <begin position="271"/>
        <end position="288"/>
    </location>
</feature>
<feature type="transmembrane region" description="Helical" evidence="3">
    <location>
        <begin position="244"/>
        <end position="265"/>
    </location>
</feature>
<dbReference type="PANTHER" id="PTHR12715:SF4">
    <property type="entry name" value="EAMA DOMAIN-CONTAINING PROTEIN"/>
    <property type="match status" value="1"/>
</dbReference>
<organism evidence="5 6">
    <name type="scientific">Actinacidiphila acididurans</name>
    <dbReference type="NCBI Taxonomy" id="2784346"/>
    <lineage>
        <taxon>Bacteria</taxon>
        <taxon>Bacillati</taxon>
        <taxon>Actinomycetota</taxon>
        <taxon>Actinomycetes</taxon>
        <taxon>Kitasatosporales</taxon>
        <taxon>Streptomycetaceae</taxon>
        <taxon>Actinacidiphila</taxon>
    </lineage>
</organism>